<dbReference type="InParanoid" id="A0A1Y1Y5R9"/>
<organism evidence="2 3">
    <name type="scientific">Basidiobolus meristosporus CBS 931.73</name>
    <dbReference type="NCBI Taxonomy" id="1314790"/>
    <lineage>
        <taxon>Eukaryota</taxon>
        <taxon>Fungi</taxon>
        <taxon>Fungi incertae sedis</taxon>
        <taxon>Zoopagomycota</taxon>
        <taxon>Entomophthoromycotina</taxon>
        <taxon>Basidiobolomycetes</taxon>
        <taxon>Basidiobolales</taxon>
        <taxon>Basidiobolaceae</taxon>
        <taxon>Basidiobolus</taxon>
    </lineage>
</organism>
<dbReference type="Gene3D" id="3.40.50.720">
    <property type="entry name" value="NAD(P)-binding Rossmann-like Domain"/>
    <property type="match status" value="1"/>
</dbReference>
<dbReference type="FunCoup" id="A0A1Y1Y5R9">
    <property type="interactions" value="179"/>
</dbReference>
<dbReference type="OrthoDB" id="9876299at2759"/>
<dbReference type="PANTHER" id="PTHR45458">
    <property type="entry name" value="SHORT-CHAIN DEHYDROGENASE/REDUCTASE SDR"/>
    <property type="match status" value="1"/>
</dbReference>
<dbReference type="InterPro" id="IPR036291">
    <property type="entry name" value="NAD(P)-bd_dom_sf"/>
</dbReference>
<dbReference type="EMBL" id="MCFE01000238">
    <property type="protein sequence ID" value="ORX93371.1"/>
    <property type="molecule type" value="Genomic_DNA"/>
</dbReference>
<proteinExistence type="inferred from homology"/>
<accession>A0A1Y1Y5R9</accession>
<reference evidence="2 3" key="1">
    <citation type="submission" date="2016-07" db="EMBL/GenBank/DDBJ databases">
        <title>Pervasive Adenine N6-methylation of Active Genes in Fungi.</title>
        <authorList>
            <consortium name="DOE Joint Genome Institute"/>
            <person name="Mondo S.J."/>
            <person name="Dannebaum R.O."/>
            <person name="Kuo R.C."/>
            <person name="Labutti K."/>
            <person name="Haridas S."/>
            <person name="Kuo A."/>
            <person name="Salamov A."/>
            <person name="Ahrendt S.R."/>
            <person name="Lipzen A."/>
            <person name="Sullivan W."/>
            <person name="Andreopoulos W.B."/>
            <person name="Clum A."/>
            <person name="Lindquist E."/>
            <person name="Daum C."/>
            <person name="Ramamoorthy G.K."/>
            <person name="Gryganskyi A."/>
            <person name="Culley D."/>
            <person name="Magnuson J.K."/>
            <person name="James T.Y."/>
            <person name="O'Malley M.A."/>
            <person name="Stajich J.E."/>
            <person name="Spatafora J.W."/>
            <person name="Visel A."/>
            <person name="Grigoriev I.V."/>
        </authorList>
    </citation>
    <scope>NUCLEOTIDE SEQUENCE [LARGE SCALE GENOMIC DNA]</scope>
    <source>
        <strain evidence="2 3">CBS 931.73</strain>
    </source>
</reference>
<dbReference type="SUPFAM" id="SSF51735">
    <property type="entry name" value="NAD(P)-binding Rossmann-fold domains"/>
    <property type="match status" value="1"/>
</dbReference>
<evidence type="ECO:0000256" key="1">
    <source>
        <dbReference type="RuleBase" id="RU000363"/>
    </source>
</evidence>
<dbReference type="InterPro" id="IPR052184">
    <property type="entry name" value="SDR_enzymes"/>
</dbReference>
<dbReference type="PRINTS" id="PR00081">
    <property type="entry name" value="GDHRDH"/>
</dbReference>
<gene>
    <name evidence="2" type="ORF">K493DRAFT_375336</name>
</gene>
<keyword evidence="3" id="KW-1185">Reference proteome</keyword>
<dbReference type="Pfam" id="PF00106">
    <property type="entry name" value="adh_short"/>
    <property type="match status" value="1"/>
</dbReference>
<dbReference type="PANTHER" id="PTHR45458:SF1">
    <property type="entry name" value="SHORT CHAIN DEHYDROGENASE"/>
    <property type="match status" value="1"/>
</dbReference>
<sequence length="241" mass="25687">MAKYVVTGASRGLGLEFARQILQKSETSVFACCRNPSSAAALDKLRQSAGSRLSVHELDVNSQDSIEKTAKEISKLAGGGIDVLINNAGIINSSGGLTKMQFSDLRTKRELEEMFTTNVAGPVLVTQQFIPLLEQGGKKQIVNISSNLASITLNDNNAPTMGYGVTKAALNMATACLAKELKDQGITVISIHPGWVQTDMGGENAHLSPEQSISGMLKVIDGLSLSSTGKYLDYNGKELPW</sequence>
<dbReference type="CDD" id="cd05325">
    <property type="entry name" value="carb_red_sniffer_like_SDR_c"/>
    <property type="match status" value="1"/>
</dbReference>
<comment type="similarity">
    <text evidence="1">Belongs to the short-chain dehydrogenases/reductases (SDR) family.</text>
</comment>
<evidence type="ECO:0000313" key="2">
    <source>
        <dbReference type="EMBL" id="ORX93371.1"/>
    </source>
</evidence>
<dbReference type="GO" id="GO:0016616">
    <property type="term" value="F:oxidoreductase activity, acting on the CH-OH group of donors, NAD or NADP as acceptor"/>
    <property type="evidence" value="ECO:0007669"/>
    <property type="project" value="TreeGrafter"/>
</dbReference>
<evidence type="ECO:0000313" key="3">
    <source>
        <dbReference type="Proteomes" id="UP000193498"/>
    </source>
</evidence>
<dbReference type="PRINTS" id="PR00080">
    <property type="entry name" value="SDRFAMILY"/>
</dbReference>
<name>A0A1Y1Y5R9_9FUNG</name>
<dbReference type="Proteomes" id="UP000193498">
    <property type="component" value="Unassembled WGS sequence"/>
</dbReference>
<protein>
    <submittedName>
        <fullName evidence="2">C-signal</fullName>
    </submittedName>
</protein>
<dbReference type="AlphaFoldDB" id="A0A1Y1Y5R9"/>
<dbReference type="InterPro" id="IPR002347">
    <property type="entry name" value="SDR_fam"/>
</dbReference>
<comment type="caution">
    <text evidence="2">The sequence shown here is derived from an EMBL/GenBank/DDBJ whole genome shotgun (WGS) entry which is preliminary data.</text>
</comment>
<dbReference type="STRING" id="1314790.A0A1Y1Y5R9"/>